<sequence>MPSLTNCVYSVTWPAMNTEPMRKVMMNHMRSFRTSPRSAANTPSWQVTEESTSTMVLTVAKGMFSFSVKLPQDAIFTERSVKYIANRAAKNMSSLASHTIVPTDTMLGLLAGACTGAFSITDAVATRRLWQVRSGMACPPPESAWRRGEGHSPGRDPDSAMVRESRRVGKVTMRP</sequence>
<evidence type="ECO:0000313" key="2">
    <source>
        <dbReference type="EMBL" id="CAB5040977.1"/>
    </source>
</evidence>
<reference evidence="2" key="1">
    <citation type="submission" date="2020-05" db="EMBL/GenBank/DDBJ databases">
        <authorList>
            <person name="Chiriac C."/>
            <person name="Salcher M."/>
            <person name="Ghai R."/>
            <person name="Kavagutti S V."/>
        </authorList>
    </citation>
    <scope>NUCLEOTIDE SEQUENCE</scope>
</reference>
<organism evidence="2">
    <name type="scientific">freshwater metagenome</name>
    <dbReference type="NCBI Taxonomy" id="449393"/>
    <lineage>
        <taxon>unclassified sequences</taxon>
        <taxon>metagenomes</taxon>
        <taxon>ecological metagenomes</taxon>
    </lineage>
</organism>
<feature type="region of interest" description="Disordered" evidence="1">
    <location>
        <begin position="137"/>
        <end position="175"/>
    </location>
</feature>
<name>A0A6J7SIF3_9ZZZZ</name>
<accession>A0A6J7SIF3</accession>
<feature type="compositionally biased region" description="Basic and acidic residues" evidence="1">
    <location>
        <begin position="144"/>
        <end position="167"/>
    </location>
</feature>
<proteinExistence type="predicted"/>
<dbReference type="AlphaFoldDB" id="A0A6J7SIF3"/>
<dbReference type="EMBL" id="CAFBPU010000090">
    <property type="protein sequence ID" value="CAB5040977.1"/>
    <property type="molecule type" value="Genomic_DNA"/>
</dbReference>
<protein>
    <submittedName>
        <fullName evidence="2">Unannotated protein</fullName>
    </submittedName>
</protein>
<gene>
    <name evidence="2" type="ORF">UFOPK4150_02420</name>
</gene>
<evidence type="ECO:0000256" key="1">
    <source>
        <dbReference type="SAM" id="MobiDB-lite"/>
    </source>
</evidence>